<reference evidence="1 2" key="1">
    <citation type="submission" date="2014-04" db="EMBL/GenBank/DDBJ databases">
        <authorList>
            <consortium name="DOE Joint Genome Institute"/>
            <person name="Kuo A."/>
            <person name="Kohler A."/>
            <person name="Costa M.D."/>
            <person name="Nagy L.G."/>
            <person name="Floudas D."/>
            <person name="Copeland A."/>
            <person name="Barry K.W."/>
            <person name="Cichocki N."/>
            <person name="Veneault-Fourrey C."/>
            <person name="LaButti K."/>
            <person name="Lindquist E.A."/>
            <person name="Lipzen A."/>
            <person name="Lundell T."/>
            <person name="Morin E."/>
            <person name="Murat C."/>
            <person name="Sun H."/>
            <person name="Tunlid A."/>
            <person name="Henrissat B."/>
            <person name="Grigoriev I.V."/>
            <person name="Hibbett D.S."/>
            <person name="Martin F."/>
            <person name="Nordberg H.P."/>
            <person name="Cantor M.N."/>
            <person name="Hua S.X."/>
        </authorList>
    </citation>
    <scope>NUCLEOTIDE SEQUENCE [LARGE SCALE GENOMIC DNA]</scope>
    <source>
        <strain evidence="1 2">441</strain>
    </source>
</reference>
<gene>
    <name evidence="1" type="ORF">PISMIDRAFT_677246</name>
</gene>
<evidence type="ECO:0000313" key="2">
    <source>
        <dbReference type="Proteomes" id="UP000054018"/>
    </source>
</evidence>
<organism evidence="1 2">
    <name type="scientific">Pisolithus microcarpus 441</name>
    <dbReference type="NCBI Taxonomy" id="765257"/>
    <lineage>
        <taxon>Eukaryota</taxon>
        <taxon>Fungi</taxon>
        <taxon>Dikarya</taxon>
        <taxon>Basidiomycota</taxon>
        <taxon>Agaricomycotina</taxon>
        <taxon>Agaricomycetes</taxon>
        <taxon>Agaricomycetidae</taxon>
        <taxon>Boletales</taxon>
        <taxon>Sclerodermatineae</taxon>
        <taxon>Pisolithaceae</taxon>
        <taxon>Pisolithus</taxon>
    </lineage>
</organism>
<proteinExistence type="predicted"/>
<keyword evidence="2" id="KW-1185">Reference proteome</keyword>
<protein>
    <submittedName>
        <fullName evidence="1">Uncharacterized protein</fullName>
    </submittedName>
</protein>
<accession>A0A0C9ZTM3</accession>
<reference evidence="2" key="2">
    <citation type="submission" date="2015-01" db="EMBL/GenBank/DDBJ databases">
        <title>Evolutionary Origins and Diversification of the Mycorrhizal Mutualists.</title>
        <authorList>
            <consortium name="DOE Joint Genome Institute"/>
            <consortium name="Mycorrhizal Genomics Consortium"/>
            <person name="Kohler A."/>
            <person name="Kuo A."/>
            <person name="Nagy L.G."/>
            <person name="Floudas D."/>
            <person name="Copeland A."/>
            <person name="Barry K.W."/>
            <person name="Cichocki N."/>
            <person name="Veneault-Fourrey C."/>
            <person name="LaButti K."/>
            <person name="Lindquist E.A."/>
            <person name="Lipzen A."/>
            <person name="Lundell T."/>
            <person name="Morin E."/>
            <person name="Murat C."/>
            <person name="Riley R."/>
            <person name="Ohm R."/>
            <person name="Sun H."/>
            <person name="Tunlid A."/>
            <person name="Henrissat B."/>
            <person name="Grigoriev I.V."/>
            <person name="Hibbett D.S."/>
            <person name="Martin F."/>
        </authorList>
    </citation>
    <scope>NUCLEOTIDE SEQUENCE [LARGE SCALE GENOMIC DNA]</scope>
    <source>
        <strain evidence="2">441</strain>
    </source>
</reference>
<dbReference type="HOGENOM" id="CLU_3015077_0_0_1"/>
<name>A0A0C9ZTM3_9AGAM</name>
<evidence type="ECO:0000313" key="1">
    <source>
        <dbReference type="EMBL" id="KIK25602.1"/>
    </source>
</evidence>
<dbReference type="Proteomes" id="UP000054018">
    <property type="component" value="Unassembled WGS sequence"/>
</dbReference>
<sequence length="56" mass="6208">MSQPQRVNATVVCHYHCQQGSGGSKRGRGMAQLTWKLCPRWKFIVGDFGLDLGEAT</sequence>
<dbReference type="EMBL" id="KN833707">
    <property type="protein sequence ID" value="KIK25602.1"/>
    <property type="molecule type" value="Genomic_DNA"/>
</dbReference>
<dbReference type="AlphaFoldDB" id="A0A0C9ZTM3"/>